<reference evidence="1" key="1">
    <citation type="submission" date="2023-03" db="EMBL/GenBank/DDBJ databases">
        <title>Massive genome expansion in bonnet fungi (Mycena s.s.) driven by repeated elements and novel gene families across ecological guilds.</title>
        <authorList>
            <consortium name="Lawrence Berkeley National Laboratory"/>
            <person name="Harder C.B."/>
            <person name="Miyauchi S."/>
            <person name="Viragh M."/>
            <person name="Kuo A."/>
            <person name="Thoen E."/>
            <person name="Andreopoulos B."/>
            <person name="Lu D."/>
            <person name="Skrede I."/>
            <person name="Drula E."/>
            <person name="Henrissat B."/>
            <person name="Morin E."/>
            <person name="Kohler A."/>
            <person name="Barry K."/>
            <person name="LaButti K."/>
            <person name="Morin E."/>
            <person name="Salamov A."/>
            <person name="Lipzen A."/>
            <person name="Mereny Z."/>
            <person name="Hegedus B."/>
            <person name="Baldrian P."/>
            <person name="Stursova M."/>
            <person name="Weitz H."/>
            <person name="Taylor A."/>
            <person name="Grigoriev I.V."/>
            <person name="Nagy L.G."/>
            <person name="Martin F."/>
            <person name="Kauserud H."/>
        </authorList>
    </citation>
    <scope>NUCLEOTIDE SEQUENCE</scope>
    <source>
        <strain evidence="1">CBHHK002</strain>
    </source>
</reference>
<evidence type="ECO:0000313" key="2">
    <source>
        <dbReference type="Proteomes" id="UP001218218"/>
    </source>
</evidence>
<dbReference type="EMBL" id="JARIHO010000081">
    <property type="protein sequence ID" value="KAJ7309412.1"/>
    <property type="molecule type" value="Genomic_DNA"/>
</dbReference>
<dbReference type="Proteomes" id="UP001218218">
    <property type="component" value="Unassembled WGS sequence"/>
</dbReference>
<gene>
    <name evidence="1" type="ORF">DFH08DRAFT_974664</name>
</gene>
<proteinExistence type="predicted"/>
<evidence type="ECO:0008006" key="3">
    <source>
        <dbReference type="Google" id="ProtNLM"/>
    </source>
</evidence>
<dbReference type="AlphaFoldDB" id="A0AAD6Z652"/>
<evidence type="ECO:0000313" key="1">
    <source>
        <dbReference type="EMBL" id="KAJ7309412.1"/>
    </source>
</evidence>
<name>A0AAD6Z652_9AGAR</name>
<organism evidence="1 2">
    <name type="scientific">Mycena albidolilacea</name>
    <dbReference type="NCBI Taxonomy" id="1033008"/>
    <lineage>
        <taxon>Eukaryota</taxon>
        <taxon>Fungi</taxon>
        <taxon>Dikarya</taxon>
        <taxon>Basidiomycota</taxon>
        <taxon>Agaricomycotina</taxon>
        <taxon>Agaricomycetes</taxon>
        <taxon>Agaricomycetidae</taxon>
        <taxon>Agaricales</taxon>
        <taxon>Marasmiineae</taxon>
        <taxon>Mycenaceae</taxon>
        <taxon>Mycena</taxon>
    </lineage>
</organism>
<accession>A0AAD6Z652</accession>
<comment type="caution">
    <text evidence="1">The sequence shown here is derived from an EMBL/GenBank/DDBJ whole genome shotgun (WGS) entry which is preliminary data.</text>
</comment>
<protein>
    <recommendedName>
        <fullName evidence="3">F-box domain-containing protein</fullName>
    </recommendedName>
</protein>
<keyword evidence="2" id="KW-1185">Reference proteome</keyword>
<sequence length="408" mass="44966">MPLASIADLPNELLVDIFEYPTFPTEALYFLALLCRRLHLVALPIYFSRNGIHLEKKSATITLGTDKWDSLSALQICLFISSMEHVSCIFPHPSCTTVFPIIAQMKRLRTFISQLSFVGKVTLNLDSTGHGRSRCLSTGTDEDLKDWTDQYGALLNCIVQKGCKSLTVLNGGQLTETYQLEAPGWSERFLSRAVQRFSPSQEPRTPGFGRKFGRGLDIRLQTVPSSTMHHLNSLHLHSATLLVAPGLDWTLSALLHCPVTSLTICMSRVGGDTRLWRKVLRLIASAAPNLTTLSLIEVARHNEPAAFAFLAHLSHLTDLDLDLTYPLCDPSGPICLFKSLVTLRAAPSVVDYLLARVGPGSASFRAIRSITVVWNPSLDTLLVLIRPMVSVASRLRARGIAPQITVEV</sequence>